<name>A0A7I8VT64_9ANNE</name>
<dbReference type="InterPro" id="IPR011029">
    <property type="entry name" value="DEATH-like_dom_sf"/>
</dbReference>
<sequence length="119" mass="13713">MTYSPETYKVVLERKLVDITEKLGIGDGSLLLNRLLARGVITQLEKEEIESGGARFRKASKLMDILIRNSHHLPQFVLALFDDNQKFLAENITEYLPDAQRIVNDRKKQREAIKQQFGQ</sequence>
<accession>A0A7I8VT64</accession>
<dbReference type="CDD" id="cd01671">
    <property type="entry name" value="CARD"/>
    <property type="match status" value="1"/>
</dbReference>
<organism evidence="2 3">
    <name type="scientific">Dimorphilus gyrociliatus</name>
    <dbReference type="NCBI Taxonomy" id="2664684"/>
    <lineage>
        <taxon>Eukaryota</taxon>
        <taxon>Metazoa</taxon>
        <taxon>Spiralia</taxon>
        <taxon>Lophotrochozoa</taxon>
        <taxon>Annelida</taxon>
        <taxon>Polychaeta</taxon>
        <taxon>Polychaeta incertae sedis</taxon>
        <taxon>Dinophilidae</taxon>
        <taxon>Dimorphilus</taxon>
    </lineage>
</organism>
<evidence type="ECO:0000313" key="3">
    <source>
        <dbReference type="Proteomes" id="UP000549394"/>
    </source>
</evidence>
<dbReference type="Proteomes" id="UP000549394">
    <property type="component" value="Unassembled WGS sequence"/>
</dbReference>
<dbReference type="PROSITE" id="PS50209">
    <property type="entry name" value="CARD"/>
    <property type="match status" value="1"/>
</dbReference>
<dbReference type="EMBL" id="CAJFCJ010000009">
    <property type="protein sequence ID" value="CAD5118916.1"/>
    <property type="molecule type" value="Genomic_DNA"/>
</dbReference>
<dbReference type="GO" id="GO:0042981">
    <property type="term" value="P:regulation of apoptotic process"/>
    <property type="evidence" value="ECO:0007669"/>
    <property type="project" value="InterPro"/>
</dbReference>
<evidence type="ECO:0000313" key="2">
    <source>
        <dbReference type="EMBL" id="CAD5118916.1"/>
    </source>
</evidence>
<dbReference type="AlphaFoldDB" id="A0A7I8VT64"/>
<reference evidence="2 3" key="1">
    <citation type="submission" date="2020-08" db="EMBL/GenBank/DDBJ databases">
        <authorList>
            <person name="Hejnol A."/>
        </authorList>
    </citation>
    <scope>NUCLEOTIDE SEQUENCE [LARGE SCALE GENOMIC DNA]</scope>
</reference>
<protein>
    <submittedName>
        <fullName evidence="2">DgyrCDS7591</fullName>
    </submittedName>
</protein>
<evidence type="ECO:0000259" key="1">
    <source>
        <dbReference type="PROSITE" id="PS50209"/>
    </source>
</evidence>
<dbReference type="Pfam" id="PF00619">
    <property type="entry name" value="CARD"/>
    <property type="match status" value="1"/>
</dbReference>
<keyword evidence="3" id="KW-1185">Reference proteome</keyword>
<proteinExistence type="predicted"/>
<gene>
    <name evidence="2" type="ORF">DGYR_LOCUS7218</name>
</gene>
<feature type="domain" description="CARD" evidence="1">
    <location>
        <begin position="4"/>
        <end position="95"/>
    </location>
</feature>
<comment type="caution">
    <text evidence="2">The sequence shown here is derived from an EMBL/GenBank/DDBJ whole genome shotgun (WGS) entry which is preliminary data.</text>
</comment>
<dbReference type="SUPFAM" id="SSF47986">
    <property type="entry name" value="DEATH domain"/>
    <property type="match status" value="1"/>
</dbReference>
<dbReference type="InterPro" id="IPR001315">
    <property type="entry name" value="CARD"/>
</dbReference>
<dbReference type="Gene3D" id="1.10.533.10">
    <property type="entry name" value="Death Domain, Fas"/>
    <property type="match status" value="1"/>
</dbReference>